<proteinExistence type="predicted"/>
<name>A0A4Y5SQE6_9RHOB</name>
<reference evidence="2" key="1">
    <citation type="submission" date="2019-05" db="EMBL/GenBank/DDBJ databases">
        <title>Tamlana fucoidanivorans sp. nov., isolated from the surface of algae collected from Fujian province in China.</title>
        <authorList>
            <person name="Li J."/>
        </authorList>
    </citation>
    <scope>NUCLEOTIDE SEQUENCE [LARGE SCALE GENOMIC DNA]</scope>
    <source>
        <strain evidence="2">2251</strain>
        <plasmid evidence="2">unnamed7</plasmid>
    </source>
</reference>
<sequence>MVFSPHRWLTLTNYPFDGSVLWLADETQTYFVEVCDDAMEKIREAIRRVSARRVVLLGSSKGGYGAMMCGAILARTSDVIVRCLTFSPQTRVYPRNDNLSFPSYKRLLKRLTTDENLRRTMERLGNVRGIAFEGNIKTNLIYCAGNATDHVEAISLAGETVSLMEMPFSFHASIVPFTLDQGNAKETVRKIAKLYDHADEDGQFSLPPDAAELFRQITENRFPSLRQIIYSL</sequence>
<accession>A0A4Y5SQE6</accession>
<dbReference type="KEGG" id="plia:E4191_16250"/>
<dbReference type="InterPro" id="IPR029058">
    <property type="entry name" value="AB_hydrolase_fold"/>
</dbReference>
<dbReference type="AlphaFoldDB" id="A0A4Y5SQE6"/>
<geneLocation type="plasmid" evidence="1 2">
    <name>unnamed7</name>
</geneLocation>
<evidence type="ECO:0000313" key="2">
    <source>
        <dbReference type="Proteomes" id="UP000296374"/>
    </source>
</evidence>
<dbReference type="SUPFAM" id="SSF53474">
    <property type="entry name" value="alpha/beta-Hydrolases"/>
    <property type="match status" value="1"/>
</dbReference>
<keyword evidence="1" id="KW-0614">Plasmid</keyword>
<gene>
    <name evidence="1" type="ORF">E4191_16250</name>
</gene>
<dbReference type="RefSeq" id="WP_139615546.1">
    <property type="nucleotide sequence ID" value="NZ_CP040758.1"/>
</dbReference>
<dbReference type="Proteomes" id="UP000296374">
    <property type="component" value="Plasmid unnamed7"/>
</dbReference>
<organism evidence="1 2">
    <name type="scientific">Paracoccus liaowanqingii</name>
    <dbReference type="NCBI Taxonomy" id="2560053"/>
    <lineage>
        <taxon>Bacteria</taxon>
        <taxon>Pseudomonadati</taxon>
        <taxon>Pseudomonadota</taxon>
        <taxon>Alphaproteobacteria</taxon>
        <taxon>Rhodobacterales</taxon>
        <taxon>Paracoccaceae</taxon>
        <taxon>Paracoccus</taxon>
    </lineage>
</organism>
<dbReference type="EMBL" id="CP040758">
    <property type="protein sequence ID" value="QDA35717.1"/>
    <property type="molecule type" value="Genomic_DNA"/>
</dbReference>
<protein>
    <submittedName>
        <fullName evidence="1">Uncharacterized protein</fullName>
    </submittedName>
</protein>
<dbReference type="Gene3D" id="3.40.50.1820">
    <property type="entry name" value="alpha/beta hydrolase"/>
    <property type="match status" value="1"/>
</dbReference>
<evidence type="ECO:0000313" key="1">
    <source>
        <dbReference type="EMBL" id="QDA35717.1"/>
    </source>
</evidence>